<dbReference type="EMBL" id="QKNY01000006">
    <property type="protein sequence ID" value="RJX43991.1"/>
    <property type="molecule type" value="Genomic_DNA"/>
</dbReference>
<dbReference type="OrthoDB" id="330458at2157"/>
<reference evidence="2 3" key="1">
    <citation type="submission" date="2018-06" db="EMBL/GenBank/DDBJ databases">
        <title>Halonotius sp. F13-13 a new haloarchaeeon isolated from a solar saltern from Isla Cristina, Huelva, Spain.</title>
        <authorList>
            <person name="Duran-Viseras A."/>
            <person name="Sanchez-Porro C."/>
            <person name="Ventosa A."/>
        </authorList>
    </citation>
    <scope>NUCLEOTIDE SEQUENCE [LARGE SCALE GENOMIC DNA]</scope>
    <source>
        <strain evidence="2 3">F13-13</strain>
    </source>
</reference>
<evidence type="ECO:0000313" key="3">
    <source>
        <dbReference type="Proteomes" id="UP000276588"/>
    </source>
</evidence>
<organism evidence="2 3">
    <name type="scientific">Halonotius aquaticus</name>
    <dbReference type="NCBI Taxonomy" id="2216978"/>
    <lineage>
        <taxon>Archaea</taxon>
        <taxon>Methanobacteriati</taxon>
        <taxon>Methanobacteriota</taxon>
        <taxon>Stenosarchaea group</taxon>
        <taxon>Halobacteria</taxon>
        <taxon>Halobacteriales</taxon>
        <taxon>Haloferacaceae</taxon>
        <taxon>Halonotius</taxon>
    </lineage>
</organism>
<dbReference type="Proteomes" id="UP000276588">
    <property type="component" value="Unassembled WGS sequence"/>
</dbReference>
<keyword evidence="3" id="KW-1185">Reference proteome</keyword>
<evidence type="ECO:0000313" key="2">
    <source>
        <dbReference type="EMBL" id="RJX43991.1"/>
    </source>
</evidence>
<name>A0A3A6PXB9_9EURY</name>
<dbReference type="RefSeq" id="WP_120102016.1">
    <property type="nucleotide sequence ID" value="NZ_QKNY01000006.1"/>
</dbReference>
<accession>A0A3A6PXB9</accession>
<evidence type="ECO:0000256" key="1">
    <source>
        <dbReference type="SAM" id="Phobius"/>
    </source>
</evidence>
<comment type="caution">
    <text evidence="2">The sequence shown here is derived from an EMBL/GenBank/DDBJ whole genome shotgun (WGS) entry which is preliminary data.</text>
</comment>
<keyword evidence="1" id="KW-0812">Transmembrane</keyword>
<keyword evidence="1" id="KW-0472">Membrane</keyword>
<protein>
    <submittedName>
        <fullName evidence="2">Uncharacterized protein</fullName>
    </submittedName>
</protein>
<feature type="transmembrane region" description="Helical" evidence="1">
    <location>
        <begin position="43"/>
        <end position="63"/>
    </location>
</feature>
<proteinExistence type="predicted"/>
<sequence>MVGSSLTDDERKTANTRLKVGFVVLVAASMGLMALQVDPTPLQLAVVIAVGLVVGVGLLWFVLRNLADYRSSLR</sequence>
<dbReference type="AlphaFoldDB" id="A0A3A6PXB9"/>
<feature type="transmembrane region" description="Helical" evidence="1">
    <location>
        <begin position="20"/>
        <end position="37"/>
    </location>
</feature>
<keyword evidence="1" id="KW-1133">Transmembrane helix</keyword>
<gene>
    <name evidence="2" type="ORF">DM826_04755</name>
</gene>